<reference evidence="1 2" key="1">
    <citation type="journal article" date="2019" name="Int. J. Syst. Evol. Microbiol.">
        <title>The Global Catalogue of Microorganisms (GCM) 10K type strain sequencing project: providing services to taxonomists for standard genome sequencing and annotation.</title>
        <authorList>
            <consortium name="The Broad Institute Genomics Platform"/>
            <consortium name="The Broad Institute Genome Sequencing Center for Infectious Disease"/>
            <person name="Wu L."/>
            <person name="Ma J."/>
        </authorList>
    </citation>
    <scope>NUCLEOTIDE SEQUENCE [LARGE SCALE GENOMIC DNA]</scope>
    <source>
        <strain evidence="1 2">JCM 6923</strain>
    </source>
</reference>
<sequence length="74" mass="7586">MTTDRKRSLFAHGPLERFPEALPGFFPFRRPGTGIPIPIGGGLGADWGRIGGTEGRTVAVVGASPPSGDPASVA</sequence>
<protein>
    <submittedName>
        <fullName evidence="1">Uncharacterized protein</fullName>
    </submittedName>
</protein>
<accession>A0ABN3KKP6</accession>
<dbReference type="EMBL" id="BAAATL010000001">
    <property type="protein sequence ID" value="GAA2464373.1"/>
    <property type="molecule type" value="Genomic_DNA"/>
</dbReference>
<proteinExistence type="predicted"/>
<name>A0ABN3KKP6_9ACTN</name>
<evidence type="ECO:0000313" key="1">
    <source>
        <dbReference type="EMBL" id="GAA2464373.1"/>
    </source>
</evidence>
<gene>
    <name evidence="1" type="ORF">GCM10010422_00940</name>
</gene>
<evidence type="ECO:0000313" key="2">
    <source>
        <dbReference type="Proteomes" id="UP001501721"/>
    </source>
</evidence>
<keyword evidence="2" id="KW-1185">Reference proteome</keyword>
<organism evidence="1 2">
    <name type="scientific">Streptomyces graminearus</name>
    <dbReference type="NCBI Taxonomy" id="284030"/>
    <lineage>
        <taxon>Bacteria</taxon>
        <taxon>Bacillati</taxon>
        <taxon>Actinomycetota</taxon>
        <taxon>Actinomycetes</taxon>
        <taxon>Kitasatosporales</taxon>
        <taxon>Streptomycetaceae</taxon>
        <taxon>Streptomyces</taxon>
    </lineage>
</organism>
<comment type="caution">
    <text evidence="1">The sequence shown here is derived from an EMBL/GenBank/DDBJ whole genome shotgun (WGS) entry which is preliminary data.</text>
</comment>
<dbReference type="Proteomes" id="UP001501721">
    <property type="component" value="Unassembled WGS sequence"/>
</dbReference>